<evidence type="ECO:0000256" key="5">
    <source>
        <dbReference type="ARBA" id="ARBA00022727"/>
    </source>
</evidence>
<dbReference type="Gene3D" id="3.40.50.300">
    <property type="entry name" value="P-loop containing nucleotide triphosphate hydrolases"/>
    <property type="match status" value="1"/>
</dbReference>
<dbReference type="PANTHER" id="PTHR10344:SF4">
    <property type="entry name" value="UMP-CMP KINASE 2, MITOCHONDRIAL"/>
    <property type="match status" value="1"/>
</dbReference>
<evidence type="ECO:0000256" key="9">
    <source>
        <dbReference type="ARBA" id="ARBA00048743"/>
    </source>
</evidence>
<dbReference type="GO" id="GO:0006233">
    <property type="term" value="P:dTDP biosynthetic process"/>
    <property type="evidence" value="ECO:0007669"/>
    <property type="project" value="InterPro"/>
</dbReference>
<dbReference type="InterPro" id="IPR018095">
    <property type="entry name" value="Thymidylate_kin_CS"/>
</dbReference>
<keyword evidence="5 11" id="KW-0545">Nucleotide biosynthesis</keyword>
<keyword evidence="8 11" id="KW-0067">ATP-binding</keyword>
<dbReference type="GO" id="GO:0006235">
    <property type="term" value="P:dTTP biosynthetic process"/>
    <property type="evidence" value="ECO:0007669"/>
    <property type="project" value="UniProtKB-UniRule"/>
</dbReference>
<reference evidence="13 14" key="1">
    <citation type="submission" date="2019-12" db="EMBL/GenBank/DDBJ databases">
        <title>Microbes associate with the intestines of laboratory mice.</title>
        <authorList>
            <person name="Navarre W."/>
            <person name="Wong E."/>
        </authorList>
    </citation>
    <scope>NUCLEOTIDE SEQUENCE [LARGE SCALE GENOMIC DNA]</scope>
    <source>
        <strain evidence="13 14">NM51_B2-22</strain>
    </source>
</reference>
<protein>
    <recommendedName>
        <fullName evidence="3 11">Thymidylate kinase</fullName>
        <ecNumber evidence="2 11">2.7.4.9</ecNumber>
    </recommendedName>
    <alternativeName>
        <fullName evidence="11">dTMP kinase</fullName>
    </alternativeName>
</protein>
<proteinExistence type="inferred from homology"/>
<keyword evidence="4 11" id="KW-0808">Transferase</keyword>
<gene>
    <name evidence="11" type="primary">tmk</name>
    <name evidence="13" type="ORF">E5983_03230</name>
</gene>
<evidence type="ECO:0000256" key="11">
    <source>
        <dbReference type="HAMAP-Rule" id="MF_00165"/>
    </source>
</evidence>
<evidence type="ECO:0000313" key="14">
    <source>
        <dbReference type="Proteomes" id="UP000461595"/>
    </source>
</evidence>
<dbReference type="EMBL" id="WSRS01000018">
    <property type="protein sequence ID" value="MVX58663.1"/>
    <property type="molecule type" value="Genomic_DNA"/>
</dbReference>
<evidence type="ECO:0000256" key="1">
    <source>
        <dbReference type="ARBA" id="ARBA00009776"/>
    </source>
</evidence>
<comment type="caution">
    <text evidence="13">The sequence shown here is derived from an EMBL/GenBank/DDBJ whole genome shotgun (WGS) entry which is preliminary data.</text>
</comment>
<dbReference type="Pfam" id="PF02223">
    <property type="entry name" value="Thymidylate_kin"/>
    <property type="match status" value="1"/>
</dbReference>
<dbReference type="GO" id="GO:0006227">
    <property type="term" value="P:dUDP biosynthetic process"/>
    <property type="evidence" value="ECO:0007669"/>
    <property type="project" value="TreeGrafter"/>
</dbReference>
<comment type="function">
    <text evidence="10 11">Phosphorylation of dTMP to form dTDP in both de novo and salvage pathways of dTTP synthesis.</text>
</comment>
<organism evidence="13 14">
    <name type="scientific">Streptococcus danieliae</name>
    <dbReference type="NCBI Taxonomy" id="747656"/>
    <lineage>
        <taxon>Bacteria</taxon>
        <taxon>Bacillati</taxon>
        <taxon>Bacillota</taxon>
        <taxon>Bacilli</taxon>
        <taxon>Lactobacillales</taxon>
        <taxon>Streptococcaceae</taxon>
        <taxon>Streptococcus</taxon>
    </lineage>
</organism>
<name>A0A7X3G7N8_9STRE</name>
<dbReference type="SUPFAM" id="SSF52540">
    <property type="entry name" value="P-loop containing nucleoside triphosphate hydrolases"/>
    <property type="match status" value="1"/>
</dbReference>
<dbReference type="InterPro" id="IPR039430">
    <property type="entry name" value="Thymidylate_kin-like_dom"/>
</dbReference>
<comment type="catalytic activity">
    <reaction evidence="9 11">
        <text>dTMP + ATP = dTDP + ADP</text>
        <dbReference type="Rhea" id="RHEA:13517"/>
        <dbReference type="ChEBI" id="CHEBI:30616"/>
        <dbReference type="ChEBI" id="CHEBI:58369"/>
        <dbReference type="ChEBI" id="CHEBI:63528"/>
        <dbReference type="ChEBI" id="CHEBI:456216"/>
        <dbReference type="EC" id="2.7.4.9"/>
    </reaction>
</comment>
<evidence type="ECO:0000313" key="13">
    <source>
        <dbReference type="EMBL" id="MVX58663.1"/>
    </source>
</evidence>
<keyword evidence="6 11" id="KW-0547">Nucleotide-binding</keyword>
<accession>A0A7X3G7N8</accession>
<sequence length="210" mass="23587">MKQGFLLSIEGPDGSGKSTLIQELASHFSDTGREVVVTREPGGARIAEQIREILLNPDHAEMEAKTELLLYMASRRQHLVEKVLPALERGALVLMDRFIDSSVAYQGYGRGLDLEAIHWLNQFATDGKNPDLTLLLDLPAEQGLARIQANRSGDVDRLDQEDLSWHQRVRQGYLQLLDENPDRLVKVDASLDLPEVLDQALQRIVERLSL</sequence>
<dbReference type="CDD" id="cd01672">
    <property type="entry name" value="TMPK"/>
    <property type="match status" value="1"/>
</dbReference>
<dbReference type="InterPro" id="IPR027417">
    <property type="entry name" value="P-loop_NTPase"/>
</dbReference>
<evidence type="ECO:0000256" key="2">
    <source>
        <dbReference type="ARBA" id="ARBA00012980"/>
    </source>
</evidence>
<dbReference type="GO" id="GO:0005829">
    <property type="term" value="C:cytosol"/>
    <property type="evidence" value="ECO:0007669"/>
    <property type="project" value="TreeGrafter"/>
</dbReference>
<comment type="similarity">
    <text evidence="1 11">Belongs to the thymidylate kinase family.</text>
</comment>
<evidence type="ECO:0000259" key="12">
    <source>
        <dbReference type="Pfam" id="PF02223"/>
    </source>
</evidence>
<evidence type="ECO:0000256" key="8">
    <source>
        <dbReference type="ARBA" id="ARBA00022840"/>
    </source>
</evidence>
<evidence type="ECO:0000256" key="10">
    <source>
        <dbReference type="ARBA" id="ARBA00057735"/>
    </source>
</evidence>
<dbReference type="FunFam" id="3.40.50.300:FF:000225">
    <property type="entry name" value="Thymidylate kinase"/>
    <property type="match status" value="1"/>
</dbReference>
<dbReference type="AlphaFoldDB" id="A0A7X3G7N8"/>
<feature type="binding site" evidence="11">
    <location>
        <begin position="11"/>
        <end position="18"/>
    </location>
    <ligand>
        <name>ATP</name>
        <dbReference type="ChEBI" id="CHEBI:30616"/>
    </ligand>
</feature>
<dbReference type="RefSeq" id="WP_160332477.1">
    <property type="nucleotide sequence ID" value="NZ_WSRS01000018.1"/>
</dbReference>
<dbReference type="GO" id="GO:0005524">
    <property type="term" value="F:ATP binding"/>
    <property type="evidence" value="ECO:0007669"/>
    <property type="project" value="UniProtKB-UniRule"/>
</dbReference>
<dbReference type="OrthoDB" id="9774907at2"/>
<evidence type="ECO:0000256" key="4">
    <source>
        <dbReference type="ARBA" id="ARBA00022679"/>
    </source>
</evidence>
<dbReference type="Proteomes" id="UP000461595">
    <property type="component" value="Unassembled WGS sequence"/>
</dbReference>
<dbReference type="HAMAP" id="MF_00165">
    <property type="entry name" value="Thymidylate_kinase"/>
    <property type="match status" value="1"/>
</dbReference>
<dbReference type="PANTHER" id="PTHR10344">
    <property type="entry name" value="THYMIDYLATE KINASE"/>
    <property type="match status" value="1"/>
</dbReference>
<feature type="domain" description="Thymidylate kinase-like" evidence="12">
    <location>
        <begin position="9"/>
        <end position="198"/>
    </location>
</feature>
<evidence type="ECO:0000256" key="7">
    <source>
        <dbReference type="ARBA" id="ARBA00022777"/>
    </source>
</evidence>
<dbReference type="EC" id="2.7.4.9" evidence="2 11"/>
<evidence type="ECO:0000256" key="6">
    <source>
        <dbReference type="ARBA" id="ARBA00022741"/>
    </source>
</evidence>
<keyword evidence="7 11" id="KW-0418">Kinase</keyword>
<evidence type="ECO:0000256" key="3">
    <source>
        <dbReference type="ARBA" id="ARBA00017144"/>
    </source>
</evidence>
<dbReference type="PROSITE" id="PS01331">
    <property type="entry name" value="THYMIDYLATE_KINASE"/>
    <property type="match status" value="1"/>
</dbReference>
<dbReference type="GO" id="GO:0004798">
    <property type="term" value="F:dTMP kinase activity"/>
    <property type="evidence" value="ECO:0007669"/>
    <property type="project" value="UniProtKB-UniRule"/>
</dbReference>
<dbReference type="NCBIfam" id="TIGR00041">
    <property type="entry name" value="DTMP_kinase"/>
    <property type="match status" value="1"/>
</dbReference>
<dbReference type="InterPro" id="IPR018094">
    <property type="entry name" value="Thymidylate_kinase"/>
</dbReference>